<dbReference type="AlphaFoldDB" id="A0A0R3X9Y1"/>
<dbReference type="OrthoDB" id="3098at2759"/>
<reference evidence="9 10" key="2">
    <citation type="submission" date="2018-11" db="EMBL/GenBank/DDBJ databases">
        <authorList>
            <consortium name="Pathogen Informatics"/>
        </authorList>
    </citation>
    <scope>NUCLEOTIDE SEQUENCE [LARGE SCALE GENOMIC DNA]</scope>
</reference>
<dbReference type="GO" id="GO:0000973">
    <property type="term" value="P:post-transcriptional tethering of RNA polymerase II gene DNA at nuclear periphery"/>
    <property type="evidence" value="ECO:0007669"/>
    <property type="project" value="TreeGrafter"/>
</dbReference>
<comment type="subcellular location">
    <subcellularLocation>
        <location evidence="8">Nucleus</location>
        <location evidence="8">Nuclear pore complex</location>
    </subcellularLocation>
    <subcellularLocation>
        <location evidence="8">Nucleus membrane</location>
    </subcellularLocation>
</comment>
<dbReference type="GO" id="GO:0017056">
    <property type="term" value="F:structural constituent of nuclear pore"/>
    <property type="evidence" value="ECO:0007669"/>
    <property type="project" value="UniProtKB-UniRule"/>
</dbReference>
<dbReference type="GO" id="GO:0006606">
    <property type="term" value="P:protein import into nucleus"/>
    <property type="evidence" value="ECO:0007669"/>
    <property type="project" value="TreeGrafter"/>
</dbReference>
<protein>
    <recommendedName>
        <fullName evidence="8">Nuclear pore complex protein</fullName>
    </recommendedName>
</protein>
<keyword evidence="10" id="KW-1185">Reference proteome</keyword>
<comment type="similarity">
    <text evidence="1 8">Belongs to the nucleoporin Nup84/Nup107 family.</text>
</comment>
<reference evidence="11" key="1">
    <citation type="submission" date="2017-02" db="UniProtKB">
        <authorList>
            <consortium name="WormBaseParasite"/>
        </authorList>
    </citation>
    <scope>IDENTIFICATION</scope>
</reference>
<dbReference type="GO" id="GO:0031965">
    <property type="term" value="C:nuclear membrane"/>
    <property type="evidence" value="ECO:0007669"/>
    <property type="project" value="UniProtKB-SubCell"/>
</dbReference>
<dbReference type="Proteomes" id="UP000274429">
    <property type="component" value="Unassembled WGS sequence"/>
</dbReference>
<keyword evidence="8" id="KW-0472">Membrane</keyword>
<proteinExistence type="inferred from homology"/>
<evidence type="ECO:0000256" key="1">
    <source>
        <dbReference type="ARBA" id="ARBA00009510"/>
    </source>
</evidence>
<comment type="function">
    <text evidence="8">Functions as a component of the nuclear pore complex (NPC).</text>
</comment>
<evidence type="ECO:0000256" key="2">
    <source>
        <dbReference type="ARBA" id="ARBA00022448"/>
    </source>
</evidence>
<dbReference type="EMBL" id="UYWX01021573">
    <property type="protein sequence ID" value="VDM35321.1"/>
    <property type="molecule type" value="Genomic_DNA"/>
</dbReference>
<dbReference type="InterPro" id="IPR007252">
    <property type="entry name" value="Nup84/Nup107"/>
</dbReference>
<organism evidence="11">
    <name type="scientific">Hydatigena taeniaeformis</name>
    <name type="common">Feline tapeworm</name>
    <name type="synonym">Taenia taeniaeformis</name>
    <dbReference type="NCBI Taxonomy" id="6205"/>
    <lineage>
        <taxon>Eukaryota</taxon>
        <taxon>Metazoa</taxon>
        <taxon>Spiralia</taxon>
        <taxon>Lophotrochozoa</taxon>
        <taxon>Platyhelminthes</taxon>
        <taxon>Cestoda</taxon>
        <taxon>Eucestoda</taxon>
        <taxon>Cyclophyllidea</taxon>
        <taxon>Taeniidae</taxon>
        <taxon>Hydatigera</taxon>
    </lineage>
</organism>
<name>A0A0R3X9Y1_HYDTA</name>
<dbReference type="GO" id="GO:0006406">
    <property type="term" value="P:mRNA export from nucleus"/>
    <property type="evidence" value="ECO:0007669"/>
    <property type="project" value="TreeGrafter"/>
</dbReference>
<evidence type="ECO:0000313" key="9">
    <source>
        <dbReference type="EMBL" id="VDM35321.1"/>
    </source>
</evidence>
<evidence type="ECO:0000313" key="10">
    <source>
        <dbReference type="Proteomes" id="UP000274429"/>
    </source>
</evidence>
<comment type="subunit">
    <text evidence="8">Part of the nuclear pore complex (NPC).</text>
</comment>
<evidence type="ECO:0000256" key="7">
    <source>
        <dbReference type="ARBA" id="ARBA00023242"/>
    </source>
</evidence>
<evidence type="ECO:0000256" key="3">
    <source>
        <dbReference type="ARBA" id="ARBA00022816"/>
    </source>
</evidence>
<dbReference type="STRING" id="6205.A0A0R3X9Y1"/>
<accession>A0A0R3X9Y1</accession>
<keyword evidence="6 8" id="KW-0906">Nuclear pore complex</keyword>
<keyword evidence="5 8" id="KW-0811">Translocation</keyword>
<dbReference type="PANTHER" id="PTHR13003">
    <property type="entry name" value="NUP107-RELATED"/>
    <property type="match status" value="1"/>
</dbReference>
<dbReference type="PANTHER" id="PTHR13003:SF2">
    <property type="entry name" value="NUCLEAR PORE COMPLEX PROTEIN NUP107"/>
    <property type="match status" value="1"/>
</dbReference>
<evidence type="ECO:0000256" key="5">
    <source>
        <dbReference type="ARBA" id="ARBA00023010"/>
    </source>
</evidence>
<dbReference type="WBParaSite" id="TTAC_0001035801-mRNA-1">
    <property type="protein sequence ID" value="TTAC_0001035801-mRNA-1"/>
    <property type="gene ID" value="TTAC_0001035801"/>
</dbReference>
<keyword evidence="7 8" id="KW-0539">Nucleus</keyword>
<keyword evidence="2 8" id="KW-0813">Transport</keyword>
<dbReference type="Gene3D" id="1.10.3450.20">
    <property type="match status" value="1"/>
</dbReference>
<keyword evidence="3" id="KW-0509">mRNA transport</keyword>
<evidence type="ECO:0000256" key="8">
    <source>
        <dbReference type="RuleBase" id="RU365072"/>
    </source>
</evidence>
<evidence type="ECO:0000313" key="11">
    <source>
        <dbReference type="WBParaSite" id="TTAC_0001035801-mRNA-1"/>
    </source>
</evidence>
<keyword evidence="4" id="KW-0653">Protein transport</keyword>
<sequence length="154" mass="17943">MFSTDYTLAEVDRGIPHHSVIEDNLYDDREACLHCHSEKDIVSNLYDLDDDLRETQIVVDWLEGKVREEIVKVAEKHECLFNEIAVWENTRHLLETLNASELRSRHLVTQLFPDVALVGEDTLAQKDVSDENRYLHYLFLCVRGGDLQRVCFLL</sequence>
<gene>
    <name evidence="9" type="ORF">TTAC_LOCUS10341</name>
</gene>
<evidence type="ECO:0000256" key="6">
    <source>
        <dbReference type="ARBA" id="ARBA00023132"/>
    </source>
</evidence>
<dbReference type="GO" id="GO:0031080">
    <property type="term" value="C:nuclear pore outer ring"/>
    <property type="evidence" value="ECO:0007669"/>
    <property type="project" value="TreeGrafter"/>
</dbReference>
<dbReference type="Pfam" id="PF04121">
    <property type="entry name" value="Nup84_Nup100"/>
    <property type="match status" value="1"/>
</dbReference>
<evidence type="ECO:0000256" key="4">
    <source>
        <dbReference type="ARBA" id="ARBA00022927"/>
    </source>
</evidence>